<sequence>MLHFRIEIQLQCWAEFRLHLEIEQKSGVIRRSGRIQTEFQNQMKKNICVDEQADGEGVTEMKEVRDNIAKQLYNFSRCVDEI</sequence>
<dbReference type="Proteomes" id="UP000829196">
    <property type="component" value="Unassembled WGS sequence"/>
</dbReference>
<organism evidence="1 2">
    <name type="scientific">Dendrobium nobile</name>
    <name type="common">Orchid</name>
    <dbReference type="NCBI Taxonomy" id="94219"/>
    <lineage>
        <taxon>Eukaryota</taxon>
        <taxon>Viridiplantae</taxon>
        <taxon>Streptophyta</taxon>
        <taxon>Embryophyta</taxon>
        <taxon>Tracheophyta</taxon>
        <taxon>Spermatophyta</taxon>
        <taxon>Magnoliopsida</taxon>
        <taxon>Liliopsida</taxon>
        <taxon>Asparagales</taxon>
        <taxon>Orchidaceae</taxon>
        <taxon>Epidendroideae</taxon>
        <taxon>Malaxideae</taxon>
        <taxon>Dendrobiinae</taxon>
        <taxon>Dendrobium</taxon>
    </lineage>
</organism>
<evidence type="ECO:0000313" key="1">
    <source>
        <dbReference type="EMBL" id="KAI0516514.1"/>
    </source>
</evidence>
<evidence type="ECO:0000313" key="2">
    <source>
        <dbReference type="Proteomes" id="UP000829196"/>
    </source>
</evidence>
<dbReference type="AlphaFoldDB" id="A0A8T3BM64"/>
<dbReference type="EMBL" id="JAGYWB010000007">
    <property type="protein sequence ID" value="KAI0516514.1"/>
    <property type="molecule type" value="Genomic_DNA"/>
</dbReference>
<keyword evidence="2" id="KW-1185">Reference proteome</keyword>
<protein>
    <submittedName>
        <fullName evidence="1">Uncharacterized protein</fullName>
    </submittedName>
</protein>
<accession>A0A8T3BM64</accession>
<proteinExistence type="predicted"/>
<dbReference type="SMR" id="A0A8T3BM64"/>
<name>A0A8T3BM64_DENNO</name>
<gene>
    <name evidence="1" type="ORF">KFK09_009191</name>
</gene>
<comment type="caution">
    <text evidence="1">The sequence shown here is derived from an EMBL/GenBank/DDBJ whole genome shotgun (WGS) entry which is preliminary data.</text>
</comment>
<reference evidence="1" key="1">
    <citation type="journal article" date="2022" name="Front. Genet.">
        <title>Chromosome-Scale Assembly of the Dendrobium nobile Genome Provides Insights Into the Molecular Mechanism of the Biosynthesis of the Medicinal Active Ingredient of Dendrobium.</title>
        <authorList>
            <person name="Xu Q."/>
            <person name="Niu S.-C."/>
            <person name="Li K.-L."/>
            <person name="Zheng P.-J."/>
            <person name="Zhang X.-J."/>
            <person name="Jia Y."/>
            <person name="Liu Y."/>
            <person name="Niu Y.-X."/>
            <person name="Yu L.-H."/>
            <person name="Chen D.-F."/>
            <person name="Zhang G.-Q."/>
        </authorList>
    </citation>
    <scope>NUCLEOTIDE SEQUENCE</scope>
    <source>
        <tissue evidence="1">Leaf</tissue>
    </source>
</reference>